<proteinExistence type="inferred from homology"/>
<evidence type="ECO:0000259" key="3">
    <source>
        <dbReference type="Pfam" id="PF00210"/>
    </source>
</evidence>
<dbReference type="CDD" id="cd01043">
    <property type="entry name" value="DPS"/>
    <property type="match status" value="1"/>
</dbReference>
<evidence type="ECO:0000256" key="1">
    <source>
        <dbReference type="ARBA" id="ARBA00009497"/>
    </source>
</evidence>
<gene>
    <name evidence="4" type="ORF">QQ020_28760</name>
</gene>
<dbReference type="PANTHER" id="PTHR42932">
    <property type="entry name" value="GENERAL STRESS PROTEIN 20U"/>
    <property type="match status" value="1"/>
</dbReference>
<dbReference type="InterPro" id="IPR023188">
    <property type="entry name" value="DPS_DNA-bd_CS"/>
</dbReference>
<dbReference type="PANTHER" id="PTHR42932:SF1">
    <property type="entry name" value="GENERAL STRESS PROTEIN 20U"/>
    <property type="match status" value="1"/>
</dbReference>
<comment type="caution">
    <text evidence="4">The sequence shown here is derived from an EMBL/GenBank/DDBJ whole genome shotgun (WGS) entry which is preliminary data.</text>
</comment>
<accession>A0ABT8LE98</accession>
<dbReference type="PROSITE" id="PS00818">
    <property type="entry name" value="DPS_1"/>
    <property type="match status" value="1"/>
</dbReference>
<dbReference type="PRINTS" id="PR01346">
    <property type="entry name" value="HELNAPAPROT"/>
</dbReference>
<dbReference type="InterPro" id="IPR008331">
    <property type="entry name" value="Ferritin_DPS_dom"/>
</dbReference>
<dbReference type="SUPFAM" id="SSF47240">
    <property type="entry name" value="Ferritin-like"/>
    <property type="match status" value="1"/>
</dbReference>
<dbReference type="InterPro" id="IPR012347">
    <property type="entry name" value="Ferritin-like"/>
</dbReference>
<organism evidence="4 5">
    <name type="scientific">Agaribacillus aureus</name>
    <dbReference type="NCBI Taxonomy" id="3051825"/>
    <lineage>
        <taxon>Bacteria</taxon>
        <taxon>Pseudomonadati</taxon>
        <taxon>Bacteroidota</taxon>
        <taxon>Cytophagia</taxon>
        <taxon>Cytophagales</taxon>
        <taxon>Splendidivirgaceae</taxon>
        <taxon>Agaribacillus</taxon>
    </lineage>
</organism>
<evidence type="ECO:0000313" key="4">
    <source>
        <dbReference type="EMBL" id="MDN5216099.1"/>
    </source>
</evidence>
<feature type="domain" description="Ferritin/DPS" evidence="3">
    <location>
        <begin position="19"/>
        <end position="156"/>
    </location>
</feature>
<evidence type="ECO:0000313" key="5">
    <source>
        <dbReference type="Proteomes" id="UP001172083"/>
    </source>
</evidence>
<dbReference type="Pfam" id="PF00210">
    <property type="entry name" value="Ferritin"/>
    <property type="match status" value="1"/>
</dbReference>
<evidence type="ECO:0000256" key="2">
    <source>
        <dbReference type="RuleBase" id="RU003875"/>
    </source>
</evidence>
<dbReference type="Gene3D" id="1.20.1260.10">
    <property type="match status" value="1"/>
</dbReference>
<dbReference type="Proteomes" id="UP001172083">
    <property type="component" value="Unassembled WGS sequence"/>
</dbReference>
<protein>
    <submittedName>
        <fullName evidence="4">Dps family protein</fullName>
    </submittedName>
</protein>
<keyword evidence="5" id="KW-1185">Reference proteome</keyword>
<reference evidence="4" key="1">
    <citation type="submission" date="2023-06" db="EMBL/GenBank/DDBJ databases">
        <title>Genomic of Agaribacillus aureum.</title>
        <authorList>
            <person name="Wang G."/>
        </authorList>
    </citation>
    <scope>NUCLEOTIDE SEQUENCE</scope>
    <source>
        <strain evidence="4">BMA12</strain>
    </source>
</reference>
<dbReference type="InterPro" id="IPR002177">
    <property type="entry name" value="DPS_DNA-bd"/>
</dbReference>
<dbReference type="InterPro" id="IPR009078">
    <property type="entry name" value="Ferritin-like_SF"/>
</dbReference>
<dbReference type="EMBL" id="JAUJEB010000007">
    <property type="protein sequence ID" value="MDN5216099.1"/>
    <property type="molecule type" value="Genomic_DNA"/>
</dbReference>
<dbReference type="PIRSF" id="PIRSF005900">
    <property type="entry name" value="Dps"/>
    <property type="match status" value="1"/>
</dbReference>
<name>A0ABT8LE98_9BACT</name>
<comment type="similarity">
    <text evidence="1 2">Belongs to the Dps family.</text>
</comment>
<sequence>MANLNLIGLETEKARKIAEQLNFLLSDLQIYYQNLRGFHWNIQGPEFFDLHQKFEELYTVTAEQIDEIAERVLALEETPFHSFEDYIINSGIKAKTGVHDAKVAVETISSNLKNLIIREKEILKLASDAQDEGTASLVSDMIKMHEKNSWMYRAWLK</sequence>
<dbReference type="RefSeq" id="WP_346761432.1">
    <property type="nucleotide sequence ID" value="NZ_JAUJEB010000007.1"/>
</dbReference>